<dbReference type="Proteomes" id="UP001148312">
    <property type="component" value="Unassembled WGS sequence"/>
</dbReference>
<gene>
    <name evidence="2" type="ORF">N7539_007658</name>
</gene>
<sequence>MTKKPALNVLTRLPAQVHIRAHPPPRNLAESKQIFAALQRYGEIISFRNLKVGGPSPCAIAPYDILNDTERERPLLAIFDSNEAAERAIAASPLTVDLPPRTSPTFPRNPYATIPGPPRSKESSKASSSPPSPSVSASSPTPTSTQPAPSITCTIETSRHNYERATRRNPFYSMFNIDKSSPIYKDMRSEETATPLPELADVLQRTKKPTFATQRYGTRVHAQRLGADSLMKLWKKGFAERQGKGKAERTARVAQSENIGDEDGDGGHMTESGEPGAQLDGSVTKKFDTHERS</sequence>
<comment type="caution">
    <text evidence="2">The sequence shown here is derived from an EMBL/GenBank/DDBJ whole genome shotgun (WGS) entry which is preliminary data.</text>
</comment>
<evidence type="ECO:0000313" key="3">
    <source>
        <dbReference type="Proteomes" id="UP001148312"/>
    </source>
</evidence>
<feature type="compositionally biased region" description="Low complexity" evidence="1">
    <location>
        <begin position="125"/>
        <end position="150"/>
    </location>
</feature>
<feature type="compositionally biased region" description="Basic and acidic residues" evidence="1">
    <location>
        <begin position="283"/>
        <end position="293"/>
    </location>
</feature>
<feature type="compositionally biased region" description="Basic and acidic residues" evidence="1">
    <location>
        <begin position="241"/>
        <end position="251"/>
    </location>
</feature>
<organism evidence="2 3">
    <name type="scientific">Penicillium diatomitis</name>
    <dbReference type="NCBI Taxonomy" id="2819901"/>
    <lineage>
        <taxon>Eukaryota</taxon>
        <taxon>Fungi</taxon>
        <taxon>Dikarya</taxon>
        <taxon>Ascomycota</taxon>
        <taxon>Pezizomycotina</taxon>
        <taxon>Eurotiomycetes</taxon>
        <taxon>Eurotiomycetidae</taxon>
        <taxon>Eurotiales</taxon>
        <taxon>Aspergillaceae</taxon>
        <taxon>Penicillium</taxon>
    </lineage>
</organism>
<dbReference type="GeneID" id="81627508"/>
<protein>
    <submittedName>
        <fullName evidence="2">Uncharacterized protein</fullName>
    </submittedName>
</protein>
<accession>A0A9X0BP19</accession>
<feature type="region of interest" description="Disordered" evidence="1">
    <location>
        <begin position="241"/>
        <end position="293"/>
    </location>
</feature>
<proteinExistence type="predicted"/>
<keyword evidence="3" id="KW-1185">Reference proteome</keyword>
<dbReference type="RefSeq" id="XP_056788058.1">
    <property type="nucleotide sequence ID" value="XM_056937259.1"/>
</dbReference>
<name>A0A9X0BP19_9EURO</name>
<reference evidence="2" key="2">
    <citation type="journal article" date="2023" name="IMA Fungus">
        <title>Comparative genomic study of the Penicillium genus elucidates a diverse pangenome and 15 lateral gene transfer events.</title>
        <authorList>
            <person name="Petersen C."/>
            <person name="Sorensen T."/>
            <person name="Nielsen M.R."/>
            <person name="Sondergaard T.E."/>
            <person name="Sorensen J.L."/>
            <person name="Fitzpatrick D.A."/>
            <person name="Frisvad J.C."/>
            <person name="Nielsen K.L."/>
        </authorList>
    </citation>
    <scope>NUCLEOTIDE SEQUENCE</scope>
    <source>
        <strain evidence="2">IBT 30728</strain>
    </source>
</reference>
<dbReference type="AlphaFoldDB" id="A0A9X0BP19"/>
<reference evidence="2" key="1">
    <citation type="submission" date="2022-12" db="EMBL/GenBank/DDBJ databases">
        <authorList>
            <person name="Petersen C."/>
        </authorList>
    </citation>
    <scope>NUCLEOTIDE SEQUENCE</scope>
    <source>
        <strain evidence="2">IBT 30728</strain>
    </source>
</reference>
<dbReference type="EMBL" id="JAPWDQ010000010">
    <property type="protein sequence ID" value="KAJ5477514.1"/>
    <property type="molecule type" value="Genomic_DNA"/>
</dbReference>
<feature type="region of interest" description="Disordered" evidence="1">
    <location>
        <begin position="93"/>
        <end position="152"/>
    </location>
</feature>
<evidence type="ECO:0000313" key="2">
    <source>
        <dbReference type="EMBL" id="KAJ5477514.1"/>
    </source>
</evidence>
<evidence type="ECO:0000256" key="1">
    <source>
        <dbReference type="SAM" id="MobiDB-lite"/>
    </source>
</evidence>